<dbReference type="EMBL" id="VIRB01000091">
    <property type="protein sequence ID" value="NDO69955.1"/>
    <property type="molecule type" value="Genomic_DNA"/>
</dbReference>
<dbReference type="Proteomes" id="UP000474104">
    <property type="component" value="Unassembled WGS sequence"/>
</dbReference>
<accession>A0A9X5H7E0</accession>
<dbReference type="InterPro" id="IPR045455">
    <property type="entry name" value="NrS-1_pol-like_helicase"/>
</dbReference>
<name>A0A9X5H7E0_9FIRM</name>
<gene>
    <name evidence="2" type="ORF">FMM80_15265</name>
</gene>
<dbReference type="OrthoDB" id="9763644at2"/>
<evidence type="ECO:0000313" key="2">
    <source>
        <dbReference type="EMBL" id="NDO69955.1"/>
    </source>
</evidence>
<comment type="caution">
    <text evidence="2">The sequence shown here is derived from an EMBL/GenBank/DDBJ whole genome shotgun (WGS) entry which is preliminary data.</text>
</comment>
<protein>
    <recommendedName>
        <fullName evidence="1">NrS-1 polymerase-like helicase domain-containing protein</fullName>
    </recommendedName>
</protein>
<feature type="domain" description="NrS-1 polymerase-like helicase" evidence="1">
    <location>
        <begin position="170"/>
        <end position="224"/>
    </location>
</feature>
<dbReference type="SUPFAM" id="SSF52540">
    <property type="entry name" value="P-loop containing nucleoside triphosphate hydrolases"/>
    <property type="match status" value="1"/>
</dbReference>
<organism evidence="2 3">
    <name type="scientific">Schaedlerella arabinosiphila</name>
    <dbReference type="NCBI Taxonomy" id="2044587"/>
    <lineage>
        <taxon>Bacteria</taxon>
        <taxon>Bacillati</taxon>
        <taxon>Bacillota</taxon>
        <taxon>Clostridia</taxon>
        <taxon>Lachnospirales</taxon>
        <taxon>Lachnospiraceae</taxon>
        <taxon>Schaedlerella</taxon>
    </lineage>
</organism>
<dbReference type="InterPro" id="IPR027417">
    <property type="entry name" value="P-loop_NTPase"/>
</dbReference>
<sequence>MKKQIDTQSVYEKVRETLDIGVRQNRLFIKGGKNWTAISAIELAITIRSLYREEEQKLISSGTVKEVIERLLQNPSIQLCFIEETEDHFIKLKDEVFDVDIGALNENIKEDFGYFMDFSYVESSRRNMRTFEAYLHSVFPDDLDRKRKLMLEIIGYVLSDYTNAKAGFFFVGASNSGKSTVLELVRKILPESAVTTIPLYRLENRFNLARLADARVNICTELSEKKLFLCGYFQNYDEQ</sequence>
<reference evidence="2 3" key="1">
    <citation type="submission" date="2019-07" db="EMBL/GenBank/DDBJ databases">
        <title>Draft genome sequences of 15 bacterial species constituting the stable defined intestinal microbiota of the GM15 gnotobiotic mouse model.</title>
        <authorList>
            <person name="Elie C."/>
            <person name="Mathieu A."/>
            <person name="Saliou A."/>
            <person name="Darnaud M."/>
            <person name="Leulier F."/>
            <person name="Tamellini A."/>
        </authorList>
    </citation>
    <scope>NUCLEOTIDE SEQUENCE [LARGE SCALE GENOMIC DNA]</scope>
    <source>
        <strain evidence="3">ASF 502</strain>
    </source>
</reference>
<evidence type="ECO:0000313" key="3">
    <source>
        <dbReference type="Proteomes" id="UP000474104"/>
    </source>
</evidence>
<dbReference type="Pfam" id="PF19263">
    <property type="entry name" value="DUF5906"/>
    <property type="match status" value="1"/>
</dbReference>
<dbReference type="RefSeq" id="WP_004076543.1">
    <property type="nucleotide sequence ID" value="NZ_VIRB01000091.1"/>
</dbReference>
<evidence type="ECO:0000259" key="1">
    <source>
        <dbReference type="Pfam" id="PF19263"/>
    </source>
</evidence>
<proteinExistence type="predicted"/>
<dbReference type="AlphaFoldDB" id="A0A9X5H7E0"/>
<dbReference type="Gene3D" id="3.40.50.300">
    <property type="entry name" value="P-loop containing nucleotide triphosphate hydrolases"/>
    <property type="match status" value="1"/>
</dbReference>